<proteinExistence type="predicted"/>
<keyword evidence="4" id="KW-0460">Magnesium</keyword>
<sequence length="272" mass="27568">MPEPVSVAADVLTAWGVPGIGEVRPGDDLAALLGDALAADAAARPATAPADGDVLVVTSKVVSKAEGRVVQAEDREAAITAETVRVVATREHPGGVTRIVENRLGLVMAAAGVDASNTDDGTVLLLPVDPDATARALRAALSARFGVRVGVVVTDTAGRPWRQGQTDIAIGAAGVRVLDDLRGSTDTHGRPLQVSMAAVADEIAAAAELVKGKATGRPLAVVRGMAHVVTAEDGPGARVLVRTGPDDMFAEGTAEAYARGWKDAAGVGSADR</sequence>
<dbReference type="SUPFAM" id="SSF144010">
    <property type="entry name" value="CofE-like"/>
    <property type="match status" value="1"/>
</dbReference>
<dbReference type="PANTHER" id="PTHR47917">
    <property type="match status" value="1"/>
</dbReference>
<keyword evidence="1" id="KW-0436">Ligase</keyword>
<dbReference type="InterPro" id="IPR008225">
    <property type="entry name" value="F420-0_g-glutamyl_ligase"/>
</dbReference>
<gene>
    <name evidence="9" type="ORF">Cpa01nite_22950</name>
</gene>
<dbReference type="EMBL" id="BONO01000016">
    <property type="protein sequence ID" value="GIG36914.1"/>
    <property type="molecule type" value="Genomic_DNA"/>
</dbReference>
<evidence type="ECO:0000256" key="5">
    <source>
        <dbReference type="ARBA" id="ARBA00022958"/>
    </source>
</evidence>
<protein>
    <recommendedName>
        <fullName evidence="8">Coenzyme F420:L-glutamate ligase-like domain-containing protein</fullName>
    </recommendedName>
</protein>
<evidence type="ECO:0000256" key="6">
    <source>
        <dbReference type="ARBA" id="ARBA00023134"/>
    </source>
</evidence>
<dbReference type="RefSeq" id="WP_203668934.1">
    <property type="nucleotide sequence ID" value="NZ_BONO01000016.1"/>
</dbReference>
<keyword evidence="2" id="KW-0479">Metal-binding</keyword>
<evidence type="ECO:0000256" key="4">
    <source>
        <dbReference type="ARBA" id="ARBA00022842"/>
    </source>
</evidence>
<reference evidence="9" key="1">
    <citation type="submission" date="2021-01" db="EMBL/GenBank/DDBJ databases">
        <title>Whole genome shotgun sequence of Cellulomonas pakistanensis NBRC 110800.</title>
        <authorList>
            <person name="Komaki H."/>
            <person name="Tamura T."/>
        </authorList>
    </citation>
    <scope>NUCLEOTIDE SEQUENCE</scope>
    <source>
        <strain evidence="9">NBRC 110800</strain>
    </source>
</reference>
<organism evidence="9 10">
    <name type="scientific">Cellulomonas pakistanensis</name>
    <dbReference type="NCBI Taxonomy" id="992287"/>
    <lineage>
        <taxon>Bacteria</taxon>
        <taxon>Bacillati</taxon>
        <taxon>Actinomycetota</taxon>
        <taxon>Actinomycetes</taxon>
        <taxon>Micrococcales</taxon>
        <taxon>Cellulomonadaceae</taxon>
        <taxon>Cellulomonas</taxon>
    </lineage>
</organism>
<dbReference type="GO" id="GO:0005525">
    <property type="term" value="F:GTP binding"/>
    <property type="evidence" value="ECO:0007669"/>
    <property type="project" value="UniProtKB-KW"/>
</dbReference>
<keyword evidence="5" id="KW-0630">Potassium</keyword>
<dbReference type="GO" id="GO:0046872">
    <property type="term" value="F:metal ion binding"/>
    <property type="evidence" value="ECO:0007669"/>
    <property type="project" value="UniProtKB-KW"/>
</dbReference>
<dbReference type="PANTHER" id="PTHR47917:SF1">
    <property type="entry name" value="COENZYME F420:L-GLUTAMATE LIGASE"/>
    <property type="match status" value="1"/>
</dbReference>
<evidence type="ECO:0000313" key="10">
    <source>
        <dbReference type="Proteomes" id="UP000642125"/>
    </source>
</evidence>
<evidence type="ECO:0000256" key="1">
    <source>
        <dbReference type="ARBA" id="ARBA00022598"/>
    </source>
</evidence>
<evidence type="ECO:0000256" key="2">
    <source>
        <dbReference type="ARBA" id="ARBA00022723"/>
    </source>
</evidence>
<accession>A0A919P9K3</accession>
<dbReference type="Pfam" id="PF01996">
    <property type="entry name" value="F420_ligase"/>
    <property type="match status" value="1"/>
</dbReference>
<keyword evidence="10" id="KW-1185">Reference proteome</keyword>
<dbReference type="Proteomes" id="UP000642125">
    <property type="component" value="Unassembled WGS sequence"/>
</dbReference>
<keyword evidence="6" id="KW-0342">GTP-binding</keyword>
<dbReference type="NCBIfam" id="NF009810">
    <property type="entry name" value="PRK13294.1"/>
    <property type="match status" value="1"/>
</dbReference>
<evidence type="ECO:0000259" key="8">
    <source>
        <dbReference type="Pfam" id="PF01996"/>
    </source>
</evidence>
<keyword evidence="7" id="KW-0464">Manganese</keyword>
<evidence type="ECO:0000256" key="3">
    <source>
        <dbReference type="ARBA" id="ARBA00022741"/>
    </source>
</evidence>
<evidence type="ECO:0000256" key="7">
    <source>
        <dbReference type="ARBA" id="ARBA00023211"/>
    </source>
</evidence>
<dbReference type="InterPro" id="IPR002847">
    <property type="entry name" value="F420-0_gamma-glut_ligase-dom"/>
</dbReference>
<keyword evidence="3" id="KW-0547">Nucleotide-binding</keyword>
<comment type="caution">
    <text evidence="9">The sequence shown here is derived from an EMBL/GenBank/DDBJ whole genome shotgun (WGS) entry which is preliminary data.</text>
</comment>
<dbReference type="NCBIfam" id="TIGR01916">
    <property type="entry name" value="F420_cofE"/>
    <property type="match status" value="1"/>
</dbReference>
<dbReference type="Gene3D" id="3.30.1330.100">
    <property type="entry name" value="CofE-like"/>
    <property type="match status" value="2"/>
</dbReference>
<evidence type="ECO:0000313" key="9">
    <source>
        <dbReference type="EMBL" id="GIG36914.1"/>
    </source>
</evidence>
<dbReference type="AlphaFoldDB" id="A0A919P9K3"/>
<name>A0A919P9K3_9CELL</name>
<dbReference type="GO" id="GO:0052618">
    <property type="term" value="F:coenzyme F420-0:L-glutamate ligase activity"/>
    <property type="evidence" value="ECO:0007669"/>
    <property type="project" value="TreeGrafter"/>
</dbReference>
<feature type="domain" description="Coenzyme F420:L-glutamate ligase-like" evidence="8">
    <location>
        <begin position="20"/>
        <end position="224"/>
    </location>
</feature>